<evidence type="ECO:0000259" key="2">
    <source>
        <dbReference type="Pfam" id="PF01425"/>
    </source>
</evidence>
<dbReference type="AlphaFoldDB" id="A0A1A9GMI1"/>
<dbReference type="PANTHER" id="PTHR11895:SF7">
    <property type="entry name" value="GLUTAMYL-TRNA(GLN) AMIDOTRANSFERASE SUBUNIT A, MITOCHONDRIAL"/>
    <property type="match status" value="1"/>
</dbReference>
<evidence type="ECO:0000313" key="4">
    <source>
        <dbReference type="Proteomes" id="UP000077868"/>
    </source>
</evidence>
<dbReference type="STRING" id="1300347.I601_2472"/>
<accession>A0A1A9GMI1</accession>
<keyword evidence="3" id="KW-0378">Hydrolase</keyword>
<evidence type="ECO:0000313" key="3">
    <source>
        <dbReference type="EMBL" id="ANH38890.1"/>
    </source>
</evidence>
<dbReference type="GO" id="GO:0019874">
    <property type="term" value="F:6-aminohexanoate-cyclic-dimer hydrolase activity"/>
    <property type="evidence" value="ECO:0007669"/>
    <property type="project" value="UniProtKB-EC"/>
</dbReference>
<proteinExistence type="inferred from homology"/>
<dbReference type="Pfam" id="PF01425">
    <property type="entry name" value="Amidase"/>
    <property type="match status" value="1"/>
</dbReference>
<dbReference type="EC" id="3.5.2.12" evidence="3"/>
<evidence type="ECO:0000256" key="1">
    <source>
        <dbReference type="ARBA" id="ARBA00009199"/>
    </source>
</evidence>
<dbReference type="SUPFAM" id="SSF75304">
    <property type="entry name" value="Amidase signature (AS) enzymes"/>
    <property type="match status" value="1"/>
</dbReference>
<dbReference type="PANTHER" id="PTHR11895">
    <property type="entry name" value="TRANSAMIDASE"/>
    <property type="match status" value="1"/>
</dbReference>
<name>A0A1A9GMI1_9ACTN</name>
<dbReference type="KEGG" id="ndk:I601_2472"/>
<comment type="similarity">
    <text evidence="1">Belongs to the amidase family.</text>
</comment>
<dbReference type="PATRIC" id="fig|1300347.3.peg.2465"/>
<dbReference type="InterPro" id="IPR000120">
    <property type="entry name" value="Amidase"/>
</dbReference>
<dbReference type="InterPro" id="IPR020556">
    <property type="entry name" value="Amidase_CS"/>
</dbReference>
<dbReference type="InterPro" id="IPR023631">
    <property type="entry name" value="Amidase_dom"/>
</dbReference>
<reference evidence="3 4" key="1">
    <citation type="submission" date="2016-03" db="EMBL/GenBank/DDBJ databases">
        <title>Complete genome sequence of a soil Actinobacterium, Nocardioides dokdonensis FR1436.</title>
        <authorList>
            <person name="Kwon S.-K."/>
            <person name="Kim K."/>
            <person name="Kim J.F."/>
        </authorList>
    </citation>
    <scope>NUCLEOTIDE SEQUENCE [LARGE SCALE GENOMIC DNA]</scope>
    <source>
        <strain evidence="3 4">FR1436</strain>
    </source>
</reference>
<keyword evidence="4" id="KW-1185">Reference proteome</keyword>
<organism evidence="3 4">
    <name type="scientific">Nocardioides dokdonensis FR1436</name>
    <dbReference type="NCBI Taxonomy" id="1300347"/>
    <lineage>
        <taxon>Bacteria</taxon>
        <taxon>Bacillati</taxon>
        <taxon>Actinomycetota</taxon>
        <taxon>Actinomycetes</taxon>
        <taxon>Propionibacteriales</taxon>
        <taxon>Nocardioidaceae</taxon>
        <taxon>Nocardioides</taxon>
    </lineage>
</organism>
<sequence>MFIDSGDPGLRPRPEGLGYVPGVSHVHDLTALEQGALVRRGEVSPAELVEHYLDRVARLDDVGAFVHRTAEQARERAVGLGSRPPEGAGPLWGVPTAVKDLNLSAGVRTAFGSAAYDDHVPEISDGVVLSLEAAGLVSLGKTATPEFGSPCYTEPEGHPPAVTPWDRTRMAGGSSGGAAAAVAAGLVPLAQGSDGGGSIRIPASCCGLVGLKPSLGRISGTPVYGDPIGLSTSGPLARTVRDAAALLDVLAGHRTGDPTWAPEPDGTFLDACDREPGRLRIARFIEPVIAETDVDPECHAAWEAASRLLEGLGHEVVDVPVPMSREAVPVFETCWAVLTAMSTAPEGREHLLRPLTRWLSERGRAASGPDLGLAIGAMRRHAAEAVRALAAYDAVLTPTLATVPLPVGALRDDADPAADFEAQKRFTPWTSAWNVTGMPAVSLPLHWSADGLPVGVMLAGRPAGDADLLALAAQVEQAAPWHHRRPPGW</sequence>
<dbReference type="EMBL" id="CP015079">
    <property type="protein sequence ID" value="ANH38890.1"/>
    <property type="molecule type" value="Genomic_DNA"/>
</dbReference>
<dbReference type="Proteomes" id="UP000077868">
    <property type="component" value="Chromosome"/>
</dbReference>
<dbReference type="PROSITE" id="PS00571">
    <property type="entry name" value="AMIDASES"/>
    <property type="match status" value="1"/>
</dbReference>
<gene>
    <name evidence="3" type="primary">nylA_4</name>
    <name evidence="3" type="ORF">I601_2472</name>
</gene>
<protein>
    <submittedName>
        <fullName evidence="3">6-aminohexanoate-cyclic-dimer hydrolase</fullName>
        <ecNumber evidence="3">3.5.2.12</ecNumber>
    </submittedName>
</protein>
<dbReference type="InterPro" id="IPR036928">
    <property type="entry name" value="AS_sf"/>
</dbReference>
<feature type="domain" description="Amidase" evidence="2">
    <location>
        <begin position="47"/>
        <end position="469"/>
    </location>
</feature>
<dbReference type="Gene3D" id="3.90.1300.10">
    <property type="entry name" value="Amidase signature (AS) domain"/>
    <property type="match status" value="1"/>
</dbReference>